<evidence type="ECO:0000313" key="6">
    <source>
        <dbReference type="EMBL" id="POM57617.1"/>
    </source>
</evidence>
<keyword evidence="7" id="KW-1185">Reference proteome</keyword>
<comment type="similarity">
    <text evidence="2 5">Belongs to the RxLR effector family.</text>
</comment>
<evidence type="ECO:0000256" key="2">
    <source>
        <dbReference type="ARBA" id="ARBA00010400"/>
    </source>
</evidence>
<evidence type="ECO:0000256" key="1">
    <source>
        <dbReference type="ARBA" id="ARBA00004613"/>
    </source>
</evidence>
<reference evidence="6 7" key="1">
    <citation type="journal article" date="2017" name="Genome Biol. Evol.">
        <title>Phytophthora megakarya and P. palmivora, closely related causal agents of cacao black pod rot, underwent increases in genome sizes and gene numbers by different mechanisms.</title>
        <authorList>
            <person name="Ali S.S."/>
            <person name="Shao J."/>
            <person name="Lary D.J."/>
            <person name="Kronmiller B."/>
            <person name="Shen D."/>
            <person name="Strem M.D."/>
            <person name="Amoako-Attah I."/>
            <person name="Akrofi A.Y."/>
            <person name="Begoude B.A."/>
            <person name="Ten Hoopen G.M."/>
            <person name="Coulibaly K."/>
            <person name="Kebe B.I."/>
            <person name="Melnick R.L."/>
            <person name="Guiltinan M.J."/>
            <person name="Tyler B.M."/>
            <person name="Meinhardt L.W."/>
            <person name="Bailey B.A."/>
        </authorList>
    </citation>
    <scope>NUCLEOTIDE SEQUENCE [LARGE SCALE GENOMIC DNA]</scope>
    <source>
        <strain evidence="7">sbr112.9</strain>
    </source>
</reference>
<keyword evidence="4 5" id="KW-0732">Signal</keyword>
<dbReference type="AlphaFoldDB" id="A0A2P4WWE1"/>
<feature type="signal peptide" evidence="5">
    <location>
        <begin position="1"/>
        <end position="25"/>
    </location>
</feature>
<dbReference type="InterPro" id="IPR031825">
    <property type="entry name" value="RXLR"/>
</dbReference>
<dbReference type="EMBL" id="NCKW01020611">
    <property type="protein sequence ID" value="POM57617.1"/>
    <property type="molecule type" value="Genomic_DNA"/>
</dbReference>
<gene>
    <name evidence="6" type="ORF">PHPALM_37846</name>
</gene>
<dbReference type="OrthoDB" id="125806at2759"/>
<dbReference type="Pfam" id="PF16810">
    <property type="entry name" value="RXLR"/>
    <property type="match status" value="1"/>
</dbReference>
<name>A0A2P4WWE1_9STRA</name>
<dbReference type="Proteomes" id="UP000237271">
    <property type="component" value="Unassembled WGS sequence"/>
</dbReference>
<comment type="subcellular location">
    <subcellularLocation>
        <location evidence="1 5">Secreted</location>
    </subcellularLocation>
</comment>
<comment type="domain">
    <text evidence="5">The RxLR-dEER motif acts to carry the protein into the host cell cytoplasm through binding to cell surface phosphatidylinositol-3-phosphate.</text>
</comment>
<comment type="caution">
    <text evidence="6">The sequence shown here is derived from an EMBL/GenBank/DDBJ whole genome shotgun (WGS) entry which is preliminary data.</text>
</comment>
<evidence type="ECO:0000256" key="5">
    <source>
        <dbReference type="RuleBase" id="RU367124"/>
    </source>
</evidence>
<protein>
    <recommendedName>
        <fullName evidence="5">RxLR effector protein</fullName>
    </recommendedName>
</protein>
<evidence type="ECO:0000313" key="7">
    <source>
        <dbReference type="Proteomes" id="UP000237271"/>
    </source>
</evidence>
<keyword evidence="3 5" id="KW-0964">Secreted</keyword>
<feature type="chain" id="PRO_5028524707" description="RxLR effector protein" evidence="5">
    <location>
        <begin position="26"/>
        <end position="124"/>
    </location>
</feature>
<dbReference type="GO" id="GO:0005576">
    <property type="term" value="C:extracellular region"/>
    <property type="evidence" value="ECO:0007669"/>
    <property type="project" value="UniProtKB-SubCell"/>
</dbReference>
<accession>A0A2P4WWE1</accession>
<evidence type="ECO:0000256" key="4">
    <source>
        <dbReference type="ARBA" id="ARBA00022729"/>
    </source>
</evidence>
<sequence length="124" mass="13904">MRLFNPTLVVLAAALLASGAAVSKAGQTSVSNVGIVHSSDVLAGKDKRFLRSHQTTNDEGELPEEERNYDLFSALKLSDMQKDAIFRFKMFGKWKRHGHLPDAIRKDIPESLYDLYAAYRRVHG</sequence>
<proteinExistence type="inferred from homology"/>
<comment type="function">
    <text evidence="5">Effector that suppresses plant defense responses during pathogen infection.</text>
</comment>
<organism evidence="6 7">
    <name type="scientific">Phytophthora palmivora</name>
    <dbReference type="NCBI Taxonomy" id="4796"/>
    <lineage>
        <taxon>Eukaryota</taxon>
        <taxon>Sar</taxon>
        <taxon>Stramenopiles</taxon>
        <taxon>Oomycota</taxon>
        <taxon>Peronosporomycetes</taxon>
        <taxon>Peronosporales</taxon>
        <taxon>Peronosporaceae</taxon>
        <taxon>Phytophthora</taxon>
    </lineage>
</organism>
<evidence type="ECO:0000256" key="3">
    <source>
        <dbReference type="ARBA" id="ARBA00022525"/>
    </source>
</evidence>